<reference evidence="1" key="1">
    <citation type="submission" date="2021-06" db="EMBL/GenBank/DDBJ databases">
        <authorList>
            <person name="Kallberg Y."/>
            <person name="Tangrot J."/>
            <person name="Rosling A."/>
        </authorList>
    </citation>
    <scope>NUCLEOTIDE SEQUENCE</scope>
    <source>
        <strain evidence="1">MA461A</strain>
    </source>
</reference>
<dbReference type="Proteomes" id="UP000789920">
    <property type="component" value="Unassembled WGS sequence"/>
</dbReference>
<feature type="non-terminal residue" evidence="1">
    <location>
        <position position="1"/>
    </location>
</feature>
<keyword evidence="2" id="KW-1185">Reference proteome</keyword>
<name>A0ACA9QGT6_9GLOM</name>
<protein>
    <submittedName>
        <fullName evidence="1">35321_t:CDS:1</fullName>
    </submittedName>
</protein>
<dbReference type="EMBL" id="CAJVQC010032597">
    <property type="protein sequence ID" value="CAG8751516.1"/>
    <property type="molecule type" value="Genomic_DNA"/>
</dbReference>
<comment type="caution">
    <text evidence="1">The sequence shown here is derived from an EMBL/GenBank/DDBJ whole genome shotgun (WGS) entry which is preliminary data.</text>
</comment>
<gene>
    <name evidence="1" type="ORF">RPERSI_LOCUS14234</name>
</gene>
<sequence>DITTEVMAAIYKEITINTVASILLNQFSDSISDLFKVFCDSFLSVRTLAKYSIPVQDILNVYNMSTKVFEQNITGAELFSRKYLKSTYFSHLDDVTTTIERARTICIGDEKFGSISSRSNLNSYIIHCVQVPKEVTIENSRVQIDFKTVEHLFAFVDWYKASSCCDHFYIYNRKTDYFQFDE</sequence>
<evidence type="ECO:0000313" key="2">
    <source>
        <dbReference type="Proteomes" id="UP000789920"/>
    </source>
</evidence>
<proteinExistence type="predicted"/>
<feature type="non-terminal residue" evidence="1">
    <location>
        <position position="182"/>
    </location>
</feature>
<evidence type="ECO:0000313" key="1">
    <source>
        <dbReference type="EMBL" id="CAG8751516.1"/>
    </source>
</evidence>
<organism evidence="1 2">
    <name type="scientific">Racocetra persica</name>
    <dbReference type="NCBI Taxonomy" id="160502"/>
    <lineage>
        <taxon>Eukaryota</taxon>
        <taxon>Fungi</taxon>
        <taxon>Fungi incertae sedis</taxon>
        <taxon>Mucoromycota</taxon>
        <taxon>Glomeromycotina</taxon>
        <taxon>Glomeromycetes</taxon>
        <taxon>Diversisporales</taxon>
        <taxon>Gigasporaceae</taxon>
        <taxon>Racocetra</taxon>
    </lineage>
</organism>
<accession>A0ACA9QGT6</accession>